<accession>A0A975G9Y4</accession>
<feature type="signal peptide" evidence="2">
    <location>
        <begin position="1"/>
        <end position="22"/>
    </location>
</feature>
<dbReference type="KEGG" id="lamb:KBB96_01315"/>
<feature type="region of interest" description="Disordered" evidence="1">
    <location>
        <begin position="248"/>
        <end position="312"/>
    </location>
</feature>
<evidence type="ECO:0000256" key="1">
    <source>
        <dbReference type="SAM" id="MobiDB-lite"/>
    </source>
</evidence>
<evidence type="ECO:0000313" key="4">
    <source>
        <dbReference type="Proteomes" id="UP000676169"/>
    </source>
</evidence>
<sequence length="312" mass="33078">MKRPVLSGAVALTFACTSPLLAQDLSGASRQFESGSAPTDPIAAKGFSSGSPIQPLVGVSPESFSKDQPWYLVQDPISLGFSEVPVVTRPWSLESQLRKNAAPFLKSVEASRSQGMLAMAANRAPAKELNFALSLLAAMYRSDATPAKGESLSDVEYALNIRHRIHEDPSKLLEIVAAEVTANPDRVCEIVKAAIKATENDKESIANIVETAATTKPDAMRLAAQCAVAAVPESLADVQAVLAKLDPATGDKHRSSKDSKDSKDAKDAKEEVAPAITPPNPLDLPPPPPPIPPIPPPPPPSTNTEFRHFNNS</sequence>
<feature type="compositionally biased region" description="Basic and acidic residues" evidence="1">
    <location>
        <begin position="249"/>
        <end position="272"/>
    </location>
</feature>
<evidence type="ECO:0008006" key="5">
    <source>
        <dbReference type="Google" id="ProtNLM"/>
    </source>
</evidence>
<feature type="compositionally biased region" description="Pro residues" evidence="1">
    <location>
        <begin position="276"/>
        <end position="301"/>
    </location>
</feature>
<organism evidence="3 4">
    <name type="scientific">Luteolibacter ambystomatis</name>
    <dbReference type="NCBI Taxonomy" id="2824561"/>
    <lineage>
        <taxon>Bacteria</taxon>
        <taxon>Pseudomonadati</taxon>
        <taxon>Verrucomicrobiota</taxon>
        <taxon>Verrucomicrobiia</taxon>
        <taxon>Verrucomicrobiales</taxon>
        <taxon>Verrucomicrobiaceae</taxon>
        <taxon>Luteolibacter</taxon>
    </lineage>
</organism>
<gene>
    <name evidence="3" type="ORF">KBB96_01315</name>
</gene>
<evidence type="ECO:0000313" key="3">
    <source>
        <dbReference type="EMBL" id="QUE51546.1"/>
    </source>
</evidence>
<dbReference type="PROSITE" id="PS51257">
    <property type="entry name" value="PROKAR_LIPOPROTEIN"/>
    <property type="match status" value="1"/>
</dbReference>
<name>A0A975G9Y4_9BACT</name>
<feature type="chain" id="PRO_5037216800" description="Secreted protein" evidence="2">
    <location>
        <begin position="23"/>
        <end position="312"/>
    </location>
</feature>
<reference evidence="3" key="1">
    <citation type="submission" date="2021-04" db="EMBL/GenBank/DDBJ databases">
        <title>Luteolibacter sp. 32A isolated from the skin of an Anderson's salamander (Ambystoma andersonii).</title>
        <authorList>
            <person name="Spergser J."/>
            <person name="Busse H.-J."/>
        </authorList>
    </citation>
    <scope>NUCLEOTIDE SEQUENCE</scope>
    <source>
        <strain evidence="3">32A</strain>
    </source>
</reference>
<dbReference type="EMBL" id="CP073100">
    <property type="protein sequence ID" value="QUE51546.1"/>
    <property type="molecule type" value="Genomic_DNA"/>
</dbReference>
<keyword evidence="4" id="KW-1185">Reference proteome</keyword>
<keyword evidence="2" id="KW-0732">Signal</keyword>
<dbReference type="Proteomes" id="UP000676169">
    <property type="component" value="Chromosome"/>
</dbReference>
<proteinExistence type="predicted"/>
<protein>
    <recommendedName>
        <fullName evidence="5">Secreted protein</fullName>
    </recommendedName>
</protein>
<dbReference type="AlphaFoldDB" id="A0A975G9Y4"/>
<evidence type="ECO:0000256" key="2">
    <source>
        <dbReference type="SAM" id="SignalP"/>
    </source>
</evidence>
<dbReference type="RefSeq" id="WP_211631685.1">
    <property type="nucleotide sequence ID" value="NZ_CP073100.1"/>
</dbReference>